<organism evidence="2 3">
    <name type="scientific">Caldicellulosiruptor acetigenus (strain ATCC 700853 / DSM 12137 / I77R1B)</name>
    <name type="common">Caldicellulosiruptor kristjanssonii</name>
    <dbReference type="NCBI Taxonomy" id="632335"/>
    <lineage>
        <taxon>Bacteria</taxon>
        <taxon>Bacillati</taxon>
        <taxon>Bacillota</taxon>
        <taxon>Bacillota incertae sedis</taxon>
        <taxon>Caldicellulosiruptorales</taxon>
        <taxon>Caldicellulosiruptoraceae</taxon>
        <taxon>Caldicellulosiruptor</taxon>
    </lineage>
</organism>
<dbReference type="EMBL" id="CP002326">
    <property type="protein sequence ID" value="ADQ41605.1"/>
    <property type="molecule type" value="Genomic_DNA"/>
</dbReference>
<dbReference type="Pfam" id="PF03796">
    <property type="entry name" value="DnaB_C"/>
    <property type="match status" value="1"/>
</dbReference>
<dbReference type="GO" id="GO:0003678">
    <property type="term" value="F:DNA helicase activity"/>
    <property type="evidence" value="ECO:0007669"/>
    <property type="project" value="InterPro"/>
</dbReference>
<dbReference type="KEGG" id="cki:Calkr_2140"/>
<dbReference type="AlphaFoldDB" id="E4S5U5"/>
<feature type="domain" description="SF4 helicase" evidence="1">
    <location>
        <begin position="151"/>
        <end position="415"/>
    </location>
</feature>
<evidence type="ECO:0000259" key="1">
    <source>
        <dbReference type="PROSITE" id="PS51199"/>
    </source>
</evidence>
<reference key="1">
    <citation type="submission" date="2010-11" db="EMBL/GenBank/DDBJ databases">
        <title>Complete sequence of chromosome of Caldicellulosiruptor kristjanssonii 177R1B.</title>
        <authorList>
            <consortium name="US DOE Joint Genome Institute"/>
            <person name="Lucas S."/>
            <person name="Copeland A."/>
            <person name="Lapidus A."/>
            <person name="Cheng J.-F."/>
            <person name="Bruce D."/>
            <person name="Goodwin L."/>
            <person name="Pitluck S."/>
            <person name="Davenport K."/>
            <person name="Detter J.C."/>
            <person name="Han C."/>
            <person name="Tapia R."/>
            <person name="Land M."/>
            <person name="Hauser L."/>
            <person name="Jeffries C."/>
            <person name="Kyrpides N."/>
            <person name="Ivanova N."/>
            <person name="Mikhailova N."/>
            <person name="Blumer-Schuette S.E."/>
            <person name="Kelly R.M."/>
            <person name="Woyke T."/>
        </authorList>
    </citation>
    <scope>NUCLEOTIDE SEQUENCE</scope>
    <source>
        <strain>177R1B</strain>
    </source>
</reference>
<dbReference type="SUPFAM" id="SSF52540">
    <property type="entry name" value="P-loop containing nucleoside triphosphate hydrolases"/>
    <property type="match status" value="1"/>
</dbReference>
<gene>
    <name evidence="2" type="ordered locus">Calkr_2140</name>
</gene>
<keyword evidence="2" id="KW-0378">Hydrolase</keyword>
<dbReference type="Gene3D" id="3.40.50.300">
    <property type="entry name" value="P-loop containing nucleotide triphosphate hydrolases"/>
    <property type="match status" value="1"/>
</dbReference>
<dbReference type="PROSITE" id="PS51199">
    <property type="entry name" value="SF4_HELICASE"/>
    <property type="match status" value="1"/>
</dbReference>
<dbReference type="GO" id="GO:0005524">
    <property type="term" value="F:ATP binding"/>
    <property type="evidence" value="ECO:0007669"/>
    <property type="project" value="InterPro"/>
</dbReference>
<accession>E4S5U5</accession>
<keyword evidence="2" id="KW-0067">ATP-binding</keyword>
<proteinExistence type="predicted"/>
<dbReference type="STRING" id="632335.Calkr_2140"/>
<keyword evidence="3" id="KW-1185">Reference proteome</keyword>
<dbReference type="PANTHER" id="PTHR30153">
    <property type="entry name" value="REPLICATIVE DNA HELICASE DNAB"/>
    <property type="match status" value="1"/>
</dbReference>
<name>E4S5U5_CALA7</name>
<dbReference type="RefSeq" id="WP_013433326.1">
    <property type="nucleotide sequence ID" value="NC_014721.1"/>
</dbReference>
<protein>
    <submittedName>
        <fullName evidence="2">DnaB domain protein helicase domain protein</fullName>
    </submittedName>
</protein>
<evidence type="ECO:0000313" key="3">
    <source>
        <dbReference type="Proteomes" id="UP000009256"/>
    </source>
</evidence>
<dbReference type="GO" id="GO:0005829">
    <property type="term" value="C:cytosol"/>
    <property type="evidence" value="ECO:0007669"/>
    <property type="project" value="TreeGrafter"/>
</dbReference>
<dbReference type="Proteomes" id="UP000009256">
    <property type="component" value="Chromosome"/>
</dbReference>
<dbReference type="InterPro" id="IPR027417">
    <property type="entry name" value="P-loop_NTPase"/>
</dbReference>
<dbReference type="OrthoDB" id="9773982at2"/>
<keyword evidence="2" id="KW-0547">Nucleotide-binding</keyword>
<keyword evidence="2" id="KW-0347">Helicase</keyword>
<dbReference type="HOGENOM" id="CLU_005373_0_1_9"/>
<sequence length="440" mass="51325">MYYENTSILEETLLVAWLIGREKEYLLQEFEFENRTHQEIFKIFKKLYLENPEYNTGDAYLALPPELREYMLNLECNTPTTAAAGSFAKELLRISEQKKIRRLLKEIAEQEQDVEPAEVVERLMNVVRRTNTKLSKKSVEVIEEVIERIKKGEKDEKILTGYTRIDGMLRLHRGNLVIIAARPAMGKSAFAVNLATNLVIDQYGKPRTVVYVSAEMTEEEIIDRFTACFCPVPIEVLERKDTDAEKYYDEAGTFACYYPVHIVDKTTNFEEIRTELERIRQKEGKLDIVIVDYLQRLNSKLRFESRRHEIEYISSSLKSFAKQENCVVIALAQLSRAPDNRADHRPVLSDLREAGGIESDADKVMFIYRESYYNKEANENEAEIIIAKNRQGKIGTIDIYWAADYQLFYEGVRRLRAREKWDRIKEAKENERPVCEVHNG</sequence>
<dbReference type="GO" id="GO:0006260">
    <property type="term" value="P:DNA replication"/>
    <property type="evidence" value="ECO:0007669"/>
    <property type="project" value="InterPro"/>
</dbReference>
<dbReference type="eggNOG" id="COG0305">
    <property type="taxonomic scope" value="Bacteria"/>
</dbReference>
<evidence type="ECO:0000313" key="2">
    <source>
        <dbReference type="EMBL" id="ADQ41605.1"/>
    </source>
</evidence>
<dbReference type="InterPro" id="IPR007694">
    <property type="entry name" value="DNA_helicase_DnaB-like_C"/>
</dbReference>
<reference evidence="2 3" key="2">
    <citation type="journal article" date="2011" name="J. Bacteriol.">
        <title>Complete genome sequences for the anaerobic, extremely thermophilic plant biomass-degrading bacteria Caldicellulosiruptor hydrothermalis, Caldicellulosiruptor kristjanssonii, Caldicellulosiruptor kronotskyensis, Caldicellulosiruptor owensenis, and Caldicellulosiruptor lactoaceticus.</title>
        <authorList>
            <person name="Blumer-Schuette S.E."/>
            <person name="Ozdemir I."/>
            <person name="Mistry D."/>
            <person name="Lucas S."/>
            <person name="Lapidus A."/>
            <person name="Cheng J.F."/>
            <person name="Goodwin L.A."/>
            <person name="Pitluck S."/>
            <person name="Land M.L."/>
            <person name="Hauser L.J."/>
            <person name="Woyke T."/>
            <person name="Mikhailova N."/>
            <person name="Pati A."/>
            <person name="Kyrpides N.C."/>
            <person name="Ivanova N."/>
            <person name="Detter J.C."/>
            <person name="Walston-Davenport K."/>
            <person name="Han S."/>
            <person name="Adams M.W."/>
            <person name="Kelly R.M."/>
        </authorList>
    </citation>
    <scope>NUCLEOTIDE SEQUENCE [LARGE SCALE GENOMIC DNA]</scope>
    <source>
        <strain evidence="3">ATCC 700853 / DSM 12137 / I77R1B</strain>
    </source>
</reference>
<dbReference type="PANTHER" id="PTHR30153:SF2">
    <property type="entry name" value="REPLICATIVE DNA HELICASE"/>
    <property type="match status" value="1"/>
</dbReference>